<dbReference type="PANTHER" id="PTHR47178">
    <property type="entry name" value="MONOOXYGENASE, FAD-BINDING"/>
    <property type="match status" value="1"/>
</dbReference>
<dbReference type="EMBL" id="JBFXLS010000054">
    <property type="protein sequence ID" value="KAL2823256.1"/>
    <property type="molecule type" value="Genomic_DNA"/>
</dbReference>
<protein>
    <recommendedName>
        <fullName evidence="6">FAD-binding domain-containing protein</fullName>
    </recommendedName>
</protein>
<dbReference type="Proteomes" id="UP001610335">
    <property type="component" value="Unassembled WGS sequence"/>
</dbReference>
<dbReference type="SUPFAM" id="SSF51905">
    <property type="entry name" value="FAD/NAD(P)-binding domain"/>
    <property type="match status" value="1"/>
</dbReference>
<dbReference type="PANTHER" id="PTHR47178:SF1">
    <property type="entry name" value="FAD-BINDING DOMAIN-CONTAINING PROTEIN-RELATED"/>
    <property type="match status" value="1"/>
</dbReference>
<evidence type="ECO:0000256" key="4">
    <source>
        <dbReference type="ARBA" id="ARBA00023002"/>
    </source>
</evidence>
<evidence type="ECO:0000313" key="8">
    <source>
        <dbReference type="Proteomes" id="UP001610335"/>
    </source>
</evidence>
<dbReference type="PRINTS" id="PR00420">
    <property type="entry name" value="RNGMNOXGNASE"/>
</dbReference>
<dbReference type="InterPro" id="IPR036188">
    <property type="entry name" value="FAD/NAD-bd_sf"/>
</dbReference>
<dbReference type="Pfam" id="PF01494">
    <property type="entry name" value="FAD_binding_3"/>
    <property type="match status" value="1"/>
</dbReference>
<evidence type="ECO:0000313" key="7">
    <source>
        <dbReference type="EMBL" id="KAL2823256.1"/>
    </source>
</evidence>
<evidence type="ECO:0000256" key="5">
    <source>
        <dbReference type="ARBA" id="ARBA00023033"/>
    </source>
</evidence>
<reference evidence="7 8" key="1">
    <citation type="submission" date="2024-07" db="EMBL/GenBank/DDBJ databases">
        <title>Section-level genome sequencing and comparative genomics of Aspergillus sections Usti and Cavernicolus.</title>
        <authorList>
            <consortium name="Lawrence Berkeley National Laboratory"/>
            <person name="Nybo J.L."/>
            <person name="Vesth T.C."/>
            <person name="Theobald S."/>
            <person name="Frisvad J.C."/>
            <person name="Larsen T.O."/>
            <person name="Kjaerboelling I."/>
            <person name="Rothschild-Mancinelli K."/>
            <person name="Lyhne E.K."/>
            <person name="Kogle M.E."/>
            <person name="Barry K."/>
            <person name="Clum A."/>
            <person name="Na H."/>
            <person name="Ledsgaard L."/>
            <person name="Lin J."/>
            <person name="Lipzen A."/>
            <person name="Kuo A."/>
            <person name="Riley R."/>
            <person name="Mondo S."/>
            <person name="LaButti K."/>
            <person name="Haridas S."/>
            <person name="Pangalinan J."/>
            <person name="Salamov A.A."/>
            <person name="Simmons B.A."/>
            <person name="Magnuson J.K."/>
            <person name="Chen J."/>
            <person name="Drula E."/>
            <person name="Henrissat B."/>
            <person name="Wiebenga A."/>
            <person name="Lubbers R.J."/>
            <person name="Gomes A.C."/>
            <person name="Makela M.R."/>
            <person name="Stajich J."/>
            <person name="Grigoriev I.V."/>
            <person name="Mortensen U.H."/>
            <person name="De vries R.P."/>
            <person name="Baker S.E."/>
            <person name="Andersen M.R."/>
        </authorList>
    </citation>
    <scope>NUCLEOTIDE SEQUENCE [LARGE SCALE GENOMIC DNA]</scope>
    <source>
        <strain evidence="7 8">CBS 600.67</strain>
    </source>
</reference>
<keyword evidence="4" id="KW-0560">Oxidoreductase</keyword>
<evidence type="ECO:0000256" key="1">
    <source>
        <dbReference type="ARBA" id="ARBA00001974"/>
    </source>
</evidence>
<feature type="domain" description="FAD-binding" evidence="6">
    <location>
        <begin position="124"/>
        <end position="375"/>
    </location>
</feature>
<proteinExistence type="predicted"/>
<accession>A0ABR4I6J3</accession>
<organism evidence="7 8">
    <name type="scientific">Aspergillus cavernicola</name>
    <dbReference type="NCBI Taxonomy" id="176166"/>
    <lineage>
        <taxon>Eukaryota</taxon>
        <taxon>Fungi</taxon>
        <taxon>Dikarya</taxon>
        <taxon>Ascomycota</taxon>
        <taxon>Pezizomycotina</taxon>
        <taxon>Eurotiomycetes</taxon>
        <taxon>Eurotiomycetidae</taxon>
        <taxon>Eurotiales</taxon>
        <taxon>Aspergillaceae</taxon>
        <taxon>Aspergillus</taxon>
        <taxon>Aspergillus subgen. Nidulantes</taxon>
    </lineage>
</organism>
<evidence type="ECO:0000259" key="6">
    <source>
        <dbReference type="Pfam" id="PF01494"/>
    </source>
</evidence>
<keyword evidence="2" id="KW-0285">Flavoprotein</keyword>
<comment type="cofactor">
    <cofactor evidence="1">
        <name>FAD</name>
        <dbReference type="ChEBI" id="CHEBI:57692"/>
    </cofactor>
</comment>
<evidence type="ECO:0000256" key="2">
    <source>
        <dbReference type="ARBA" id="ARBA00022630"/>
    </source>
</evidence>
<gene>
    <name evidence="7" type="ORF">BDW59DRAFT_173586</name>
</gene>
<dbReference type="Gene3D" id="3.50.50.60">
    <property type="entry name" value="FAD/NAD(P)-binding domain"/>
    <property type="match status" value="1"/>
</dbReference>
<name>A0ABR4I6J3_9EURO</name>
<dbReference type="InterPro" id="IPR002938">
    <property type="entry name" value="FAD-bd"/>
</dbReference>
<comment type="caution">
    <text evidence="7">The sequence shown here is derived from an EMBL/GenBank/DDBJ whole genome shotgun (WGS) entry which is preliminary data.</text>
</comment>
<keyword evidence="5" id="KW-0503">Monooxygenase</keyword>
<keyword evidence="3" id="KW-0274">FAD</keyword>
<dbReference type="Pfam" id="PF13450">
    <property type="entry name" value="NAD_binding_8"/>
    <property type="match status" value="1"/>
</dbReference>
<evidence type="ECO:0000256" key="3">
    <source>
        <dbReference type="ARBA" id="ARBA00022827"/>
    </source>
</evidence>
<sequence>MGDNSNAPIIIIGAGLVGLTVAQGLKKDGFSFEIFDRDTSLEERPAGWGITMHWALPALASCLPPELFAMIPSIQVNPIDGGKENDCYRFLNLETGQDQFNFPSSTHYRLNRKKFRDLLSIGINVNWGRRFTHFETTDDGVLVHFADGSNIKGSMLLAVDGKNSRVKRLLIGEEKAKLNPLPVAFIGISLRLSAEKVQPFREIHPILWQGTHPGSGYYIFFSMLSTPESNGTVGTENEYYEGQFNMSWLVEKNGRLPVLPADQIAKMKAAAVCDTQFFSSLQQAVLDIPDDSSVLEIKLEDWPTQTWPSMGGKVQLLGDAAHTMTMYRGEAANHGIYDAARLKDQLVQWRDGYKSLQQVSDAYQAEVQARTHDAVLMSRQACLDAHELDALRQDSPIFQVSGFNALATQPRVHP</sequence>
<keyword evidence="8" id="KW-1185">Reference proteome</keyword>